<dbReference type="AlphaFoldDB" id="A0A9X1ZBV1"/>
<evidence type="ECO:0000313" key="2">
    <source>
        <dbReference type="EMBL" id="MCL1139409.1"/>
    </source>
</evidence>
<dbReference type="NCBIfam" id="NF040494">
    <property type="entry name" value="nitrored_ArsF"/>
    <property type="match status" value="1"/>
</dbReference>
<protein>
    <submittedName>
        <fullName evidence="2">Nitrophenyl compound nitroreductase subunit ArsF family protein</fullName>
    </submittedName>
</protein>
<evidence type="ECO:0000313" key="3">
    <source>
        <dbReference type="Proteomes" id="UP001139293"/>
    </source>
</evidence>
<comment type="caution">
    <text evidence="2">The sequence shown here is derived from an EMBL/GenBank/DDBJ whole genome shotgun (WGS) entry which is preliminary data.</text>
</comment>
<sequence length="167" mass="18909">MNIVNRVSKWLMPLAVLLCLASVPSQAASELALPPPAVKLSDNQVLKVYYFHGNARCTSCKLIEKYTKAAIEQGYQQSLQQGVVELQMVNLESKGNDHYIDDFQLITRSVVLAIEQNGKVVDYRRLDAVWQLFTDEQKFTNYIYREIGEITHKQVALLPAIESARHG</sequence>
<dbReference type="Proteomes" id="UP001139293">
    <property type="component" value="Unassembled WGS sequence"/>
</dbReference>
<evidence type="ECO:0000256" key="1">
    <source>
        <dbReference type="SAM" id="SignalP"/>
    </source>
</evidence>
<organism evidence="2 3">
    <name type="scientific">Shewanella pneumatophori</name>
    <dbReference type="NCBI Taxonomy" id="314092"/>
    <lineage>
        <taxon>Bacteria</taxon>
        <taxon>Pseudomonadati</taxon>
        <taxon>Pseudomonadota</taxon>
        <taxon>Gammaproteobacteria</taxon>
        <taxon>Alteromonadales</taxon>
        <taxon>Shewanellaceae</taxon>
        <taxon>Shewanella</taxon>
    </lineage>
</organism>
<keyword evidence="1" id="KW-0732">Signal</keyword>
<name>A0A9X1ZBV1_9GAMM</name>
<feature type="signal peptide" evidence="1">
    <location>
        <begin position="1"/>
        <end position="27"/>
    </location>
</feature>
<keyword evidence="3" id="KW-1185">Reference proteome</keyword>
<proteinExistence type="predicted"/>
<dbReference type="EMBL" id="JAKILB010000007">
    <property type="protein sequence ID" value="MCL1139409.1"/>
    <property type="molecule type" value="Genomic_DNA"/>
</dbReference>
<feature type="chain" id="PRO_5040812221" evidence="1">
    <location>
        <begin position="28"/>
        <end position="167"/>
    </location>
</feature>
<reference evidence="2" key="1">
    <citation type="submission" date="2022-01" db="EMBL/GenBank/DDBJ databases">
        <title>Whole genome-based taxonomy of the Shewanellaceae.</title>
        <authorList>
            <person name="Martin-Rodriguez A.J."/>
        </authorList>
    </citation>
    <scope>NUCLEOTIDE SEQUENCE</scope>
    <source>
        <strain evidence="2">KCTC 23973</strain>
    </source>
</reference>
<gene>
    <name evidence="2" type="ORF">L2740_12735</name>
</gene>
<accession>A0A9X1ZBV1</accession>
<dbReference type="RefSeq" id="WP_051435549.1">
    <property type="nucleotide sequence ID" value="NZ_JAKILB010000007.1"/>
</dbReference>
<dbReference type="InterPro" id="IPR047698">
    <property type="entry name" value="ArsF-like"/>
</dbReference>